<feature type="compositionally biased region" description="Basic and acidic residues" evidence="1">
    <location>
        <begin position="314"/>
        <end position="324"/>
    </location>
</feature>
<evidence type="ECO:0000256" key="2">
    <source>
        <dbReference type="SAM" id="Phobius"/>
    </source>
</evidence>
<evidence type="ECO:0000313" key="4">
    <source>
        <dbReference type="RefSeq" id="XP_013406047.1"/>
    </source>
</evidence>
<feature type="transmembrane region" description="Helical" evidence="2">
    <location>
        <begin position="558"/>
        <end position="577"/>
    </location>
</feature>
<keyword evidence="2" id="KW-0812">Transmembrane</keyword>
<keyword evidence="2" id="KW-0472">Membrane</keyword>
<feature type="transmembrane region" description="Helical" evidence="2">
    <location>
        <begin position="158"/>
        <end position="179"/>
    </location>
</feature>
<dbReference type="RefSeq" id="XP_013406047.1">
    <property type="nucleotide sequence ID" value="XM_013550593.1"/>
</dbReference>
<proteinExistence type="predicted"/>
<sequence length="659" mass="72834">MFDTMGIGKLCKMPLGWDARASSPLPWKLLVLGLTLLEAGVYSFSLYAWPSLVYIFKHEHFFESACQAGHNGTEHHRVQFGVLDYDKNINSTSDDDCEEQDQKLNLVYSIAITLQVVLPVLGYLYDHCGMLFIRSLCIFFACGGCSLMAVASSGGLEWLLLPGATLQLLGGSMLSITGVQMTSLFPGKQSTLASLLSGACDMSMVSPLFIKLAYDAGFPFQQSMLVFAALTFCIATTVTLTLPHRRDKDGNIVHNNKCSHAMCGALRIDKEKKDRSPSHEMQKGTISLQFPVEPTETLPLSPNVVEGPGEGDTSQDRSNAKFRENGCQNGSVDQGQVLGKVSLTENETTDLSVQTAHIPVSQDNKFSKENESPVREKSGNMDADNVPNEHILTEKDTSVPPSQPLLAKDSQRDKSLLEEKAKSISSFNASVLTLTDPEDAKTFKAILRMPLFWVTQFWLVCATIITAVYFGIFNDLITYLAHEDHKTISQYTNVFGWLQLSGMPLSMLAGYLADRQHSGGAVEAELRTFILSFMVPFIAALLVSVSCAIPVLQVQYGAAALHCVLKSFTYGTHFAFVSFAFPSEHFGKAYSWQLSFSTLFLSLQYPLFYWYKAELKSEPLYLSLVLVAVSFGTLCLPGYLILKERQIQREKRVKNTATL</sequence>
<feature type="transmembrane region" description="Helical" evidence="2">
    <location>
        <begin position="29"/>
        <end position="49"/>
    </location>
</feature>
<feature type="transmembrane region" description="Helical" evidence="2">
    <location>
        <begin position="106"/>
        <end position="124"/>
    </location>
</feature>
<feature type="transmembrane region" description="Helical" evidence="2">
    <location>
        <begin position="222"/>
        <end position="242"/>
    </location>
</feature>
<dbReference type="Gene3D" id="1.20.1250.20">
    <property type="entry name" value="MFS general substrate transporter like domains"/>
    <property type="match status" value="2"/>
</dbReference>
<dbReference type="OrthoDB" id="330047at2759"/>
<dbReference type="PANTHER" id="PTHR20765:SF1">
    <property type="entry name" value="EQUILIBRATIVE NUCLEOBASE TRANSPORTER 1"/>
    <property type="match status" value="1"/>
</dbReference>
<feature type="transmembrane region" description="Helical" evidence="2">
    <location>
        <begin position="451"/>
        <end position="474"/>
    </location>
</feature>
<name>A0A1S3J6K6_LINAN</name>
<dbReference type="AlphaFoldDB" id="A0A1S3J6K6"/>
<gene>
    <name evidence="4" type="primary">LOC106170627</name>
</gene>
<accession>A0A1S3J6K6</accession>
<reference evidence="4" key="1">
    <citation type="submission" date="2025-08" db="UniProtKB">
        <authorList>
            <consortium name="RefSeq"/>
        </authorList>
    </citation>
    <scope>IDENTIFICATION</scope>
    <source>
        <tissue evidence="4">Gonads</tissue>
    </source>
</reference>
<dbReference type="SUPFAM" id="SSF103473">
    <property type="entry name" value="MFS general substrate transporter"/>
    <property type="match status" value="1"/>
</dbReference>
<feature type="compositionally biased region" description="Basic and acidic residues" evidence="1">
    <location>
        <begin position="365"/>
        <end position="379"/>
    </location>
</feature>
<keyword evidence="2" id="KW-1133">Transmembrane helix</keyword>
<feature type="region of interest" description="Disordered" evidence="1">
    <location>
        <begin position="358"/>
        <end position="386"/>
    </location>
</feature>
<evidence type="ECO:0000256" key="1">
    <source>
        <dbReference type="SAM" id="MobiDB-lite"/>
    </source>
</evidence>
<dbReference type="InterPro" id="IPR036259">
    <property type="entry name" value="MFS_trans_sf"/>
</dbReference>
<dbReference type="InterPro" id="IPR027197">
    <property type="entry name" value="SLC43A3"/>
</dbReference>
<feature type="region of interest" description="Disordered" evidence="1">
    <location>
        <begin position="271"/>
        <end position="333"/>
    </location>
</feature>
<feature type="transmembrane region" description="Helical" evidence="2">
    <location>
        <begin position="526"/>
        <end position="552"/>
    </location>
</feature>
<feature type="compositionally biased region" description="Basic and acidic residues" evidence="1">
    <location>
        <begin position="271"/>
        <end position="282"/>
    </location>
</feature>
<feature type="transmembrane region" description="Helical" evidence="2">
    <location>
        <begin position="131"/>
        <end position="152"/>
    </location>
</feature>
<dbReference type="InParanoid" id="A0A1S3J6K6"/>
<feature type="transmembrane region" description="Helical" evidence="2">
    <location>
        <begin position="620"/>
        <end position="642"/>
    </location>
</feature>
<dbReference type="PANTHER" id="PTHR20765">
    <property type="entry name" value="SOLUTE CARRIER FAMILY 43 MEMBER 3-RELATED"/>
    <property type="match status" value="1"/>
</dbReference>
<evidence type="ECO:0000313" key="3">
    <source>
        <dbReference type="Proteomes" id="UP000085678"/>
    </source>
</evidence>
<dbReference type="GeneID" id="106170627"/>
<protein>
    <submittedName>
        <fullName evidence="4">Solute carrier family 43 member 3 isoform X1</fullName>
    </submittedName>
</protein>
<dbReference type="KEGG" id="lak:106170627"/>
<keyword evidence="3" id="KW-1185">Reference proteome</keyword>
<organism evidence="3 4">
    <name type="scientific">Lingula anatina</name>
    <name type="common">Brachiopod</name>
    <name type="synonym">Lingula unguis</name>
    <dbReference type="NCBI Taxonomy" id="7574"/>
    <lineage>
        <taxon>Eukaryota</taxon>
        <taxon>Metazoa</taxon>
        <taxon>Spiralia</taxon>
        <taxon>Lophotrochozoa</taxon>
        <taxon>Brachiopoda</taxon>
        <taxon>Linguliformea</taxon>
        <taxon>Lingulata</taxon>
        <taxon>Lingulida</taxon>
        <taxon>Linguloidea</taxon>
        <taxon>Lingulidae</taxon>
        <taxon>Lingula</taxon>
    </lineage>
</organism>
<dbReference type="Proteomes" id="UP000085678">
    <property type="component" value="Unplaced"/>
</dbReference>